<evidence type="ECO:0000313" key="1">
    <source>
        <dbReference type="EMBL" id="KAL0061851.1"/>
    </source>
</evidence>
<comment type="caution">
    <text evidence="1">The sequence shown here is derived from an EMBL/GenBank/DDBJ whole genome shotgun (WGS) entry which is preliminary data.</text>
</comment>
<protein>
    <submittedName>
        <fullName evidence="1">Uncharacterized protein</fullName>
    </submittedName>
</protein>
<name>A0ABR2ZJK9_9AGAR</name>
<evidence type="ECO:0000313" key="2">
    <source>
        <dbReference type="Proteomes" id="UP001437256"/>
    </source>
</evidence>
<gene>
    <name evidence="1" type="ORF">AAF712_011293</name>
</gene>
<organism evidence="1 2">
    <name type="scientific">Marasmius tenuissimus</name>
    <dbReference type="NCBI Taxonomy" id="585030"/>
    <lineage>
        <taxon>Eukaryota</taxon>
        <taxon>Fungi</taxon>
        <taxon>Dikarya</taxon>
        <taxon>Basidiomycota</taxon>
        <taxon>Agaricomycotina</taxon>
        <taxon>Agaricomycetes</taxon>
        <taxon>Agaricomycetidae</taxon>
        <taxon>Agaricales</taxon>
        <taxon>Marasmiineae</taxon>
        <taxon>Marasmiaceae</taxon>
        <taxon>Marasmius</taxon>
    </lineage>
</organism>
<dbReference type="EMBL" id="JBBXMP010000121">
    <property type="protein sequence ID" value="KAL0061851.1"/>
    <property type="molecule type" value="Genomic_DNA"/>
</dbReference>
<keyword evidence="2" id="KW-1185">Reference proteome</keyword>
<reference evidence="1 2" key="1">
    <citation type="submission" date="2024-05" db="EMBL/GenBank/DDBJ databases">
        <title>A draft genome resource for the thread blight pathogen Marasmius tenuissimus strain MS-2.</title>
        <authorList>
            <person name="Yulfo-Soto G.E."/>
            <person name="Baruah I.K."/>
            <person name="Amoako-Attah I."/>
            <person name="Bukari Y."/>
            <person name="Meinhardt L.W."/>
            <person name="Bailey B.A."/>
            <person name="Cohen S.P."/>
        </authorList>
    </citation>
    <scope>NUCLEOTIDE SEQUENCE [LARGE SCALE GENOMIC DNA]</scope>
    <source>
        <strain evidence="1 2">MS-2</strain>
    </source>
</reference>
<sequence>MVPHLYDLTTRQTDRRKCFLYTRRPLAWQLTHNTWGVEEFSFTVAGVVGELTEFSVQGRVIPYEKLLVFAKTCPDIVPYLAKGRSIILLDITRFTKSQVRKTADGFGAYLLITKKDLVVTISADVHVSPNIAEFLRYIVIYLKDRFSFPFDTEYEVAC</sequence>
<accession>A0ABR2ZJK9</accession>
<proteinExistence type="predicted"/>
<dbReference type="Proteomes" id="UP001437256">
    <property type="component" value="Unassembled WGS sequence"/>
</dbReference>